<evidence type="ECO:0000256" key="1">
    <source>
        <dbReference type="SAM" id="Phobius"/>
    </source>
</evidence>
<proteinExistence type="predicted"/>
<dbReference type="Proteomes" id="UP001200145">
    <property type="component" value="Unassembled WGS sequence"/>
</dbReference>
<dbReference type="RefSeq" id="WP_234865465.1">
    <property type="nucleotide sequence ID" value="NZ_JAKEVY010000002.1"/>
</dbReference>
<keyword evidence="1" id="KW-0472">Membrane</keyword>
<protein>
    <submittedName>
        <fullName evidence="2">PepSY domain-containing protein</fullName>
    </submittedName>
</protein>
<evidence type="ECO:0000313" key="3">
    <source>
        <dbReference type="Proteomes" id="UP001200145"/>
    </source>
</evidence>
<dbReference type="PANTHER" id="PTHR34219:SF3">
    <property type="entry name" value="BLL7967 PROTEIN"/>
    <property type="match status" value="1"/>
</dbReference>
<accession>A0ABS9BJ24</accession>
<evidence type="ECO:0000313" key="2">
    <source>
        <dbReference type="EMBL" id="MCF1714626.1"/>
    </source>
</evidence>
<dbReference type="Pfam" id="PF03929">
    <property type="entry name" value="PepSY_TM"/>
    <property type="match status" value="1"/>
</dbReference>
<feature type="transmembrane region" description="Helical" evidence="1">
    <location>
        <begin position="340"/>
        <end position="360"/>
    </location>
</feature>
<feature type="transmembrane region" description="Helical" evidence="1">
    <location>
        <begin position="12"/>
        <end position="34"/>
    </location>
</feature>
<keyword evidence="1" id="KW-1133">Transmembrane helix</keyword>
<dbReference type="PROSITE" id="PS51257">
    <property type="entry name" value="PROKAR_LIPOPROTEIN"/>
    <property type="match status" value="1"/>
</dbReference>
<feature type="transmembrane region" description="Helical" evidence="1">
    <location>
        <begin position="139"/>
        <end position="159"/>
    </location>
</feature>
<gene>
    <name evidence="2" type="ORF">L0U88_08320</name>
</gene>
<organism evidence="2 3">
    <name type="scientific">Flavihumibacter fluminis</name>
    <dbReference type="NCBI Taxonomy" id="2909236"/>
    <lineage>
        <taxon>Bacteria</taxon>
        <taxon>Pseudomonadati</taxon>
        <taxon>Bacteroidota</taxon>
        <taxon>Chitinophagia</taxon>
        <taxon>Chitinophagales</taxon>
        <taxon>Chitinophagaceae</taxon>
        <taxon>Flavihumibacter</taxon>
    </lineage>
</organism>
<feature type="transmembrane region" description="Helical" evidence="1">
    <location>
        <begin position="189"/>
        <end position="209"/>
    </location>
</feature>
<reference evidence="2 3" key="1">
    <citation type="submission" date="2022-01" db="EMBL/GenBank/DDBJ databases">
        <title>Flavihumibacter sp. nov., isolated from sediment of a river.</title>
        <authorList>
            <person name="Liu H."/>
        </authorList>
    </citation>
    <scope>NUCLEOTIDE SEQUENCE [LARGE SCALE GENOMIC DNA]</scope>
    <source>
        <strain evidence="2 3">RY-1</strain>
    </source>
</reference>
<dbReference type="PANTHER" id="PTHR34219">
    <property type="entry name" value="IRON-REGULATED INNER MEMBRANE PROTEIN-RELATED"/>
    <property type="match status" value="1"/>
</dbReference>
<dbReference type="InterPro" id="IPR005625">
    <property type="entry name" value="PepSY-ass_TM"/>
</dbReference>
<dbReference type="EMBL" id="JAKEVY010000002">
    <property type="protein sequence ID" value="MCF1714626.1"/>
    <property type="molecule type" value="Genomic_DNA"/>
</dbReference>
<keyword evidence="3" id="KW-1185">Reference proteome</keyword>
<keyword evidence="1" id="KW-0812">Transmembrane</keyword>
<name>A0ABS9BJ24_9BACT</name>
<comment type="caution">
    <text evidence="2">The sequence shown here is derived from an EMBL/GenBank/DDBJ whole genome shotgun (WGS) entry which is preliminary data.</text>
</comment>
<sequence length="383" mass="43096">MTFKKIIGKLHLWLGLISGVLVVFLGITGCLLAFEKEIRNLTESYQFVEKQDKPYLPPSQLKAIALKHLDGRPVVGLEYGSPGKAAFAAYYDTVAYTIVAMNPYTGEVLKVRDMTKDFFRIVLKGHFYLWLPPAIGRPIVGSATLVFLIMLISGIVLWWPKNKAAIKQRFSIKWNAKWRRVNYDLHNVLGFYMSWIGIFLAITGLVWAFDWFADATYYTTSGGKKRPPHEHPVSNPKIPGNTDQVADELWAAHLANMSEKESITVFYPFTETDPLEMGVNHRPGTYYKVDYYHYDRYSGEELPATGSYAGGFDEASVADKLVRMNYDIHVGAILGLPGKFLAFFGSLIAASLPVTGFLLWRGRRKKQAKSQVAVGKVILQPVL</sequence>